<organism evidence="2 3">
    <name type="scientific">Clostridium oceanicum</name>
    <dbReference type="NCBI Taxonomy" id="1543"/>
    <lineage>
        <taxon>Bacteria</taxon>
        <taxon>Bacillati</taxon>
        <taxon>Bacillota</taxon>
        <taxon>Clostridia</taxon>
        <taxon>Eubacteriales</taxon>
        <taxon>Clostridiaceae</taxon>
        <taxon>Clostridium</taxon>
    </lineage>
</organism>
<keyword evidence="1" id="KW-0472">Membrane</keyword>
<keyword evidence="1" id="KW-0812">Transmembrane</keyword>
<dbReference type="Proteomes" id="UP001501510">
    <property type="component" value="Unassembled WGS sequence"/>
</dbReference>
<evidence type="ECO:0000313" key="3">
    <source>
        <dbReference type="Proteomes" id="UP001501510"/>
    </source>
</evidence>
<keyword evidence="3" id="KW-1185">Reference proteome</keyword>
<proteinExistence type="predicted"/>
<feature type="transmembrane region" description="Helical" evidence="1">
    <location>
        <begin position="122"/>
        <end position="142"/>
    </location>
</feature>
<dbReference type="EMBL" id="BAAACG010000008">
    <property type="protein sequence ID" value="GAA0738392.1"/>
    <property type="molecule type" value="Genomic_DNA"/>
</dbReference>
<reference evidence="3" key="1">
    <citation type="journal article" date="2019" name="Int. J. Syst. Evol. Microbiol.">
        <title>The Global Catalogue of Microorganisms (GCM) 10K type strain sequencing project: providing services to taxonomists for standard genome sequencing and annotation.</title>
        <authorList>
            <consortium name="The Broad Institute Genomics Platform"/>
            <consortium name="The Broad Institute Genome Sequencing Center for Infectious Disease"/>
            <person name="Wu L."/>
            <person name="Ma J."/>
        </authorList>
    </citation>
    <scope>NUCLEOTIDE SEQUENCE [LARGE SCALE GENOMIC DNA]</scope>
    <source>
        <strain evidence="3">JCM 1407</strain>
    </source>
</reference>
<comment type="caution">
    <text evidence="2">The sequence shown here is derived from an EMBL/GenBank/DDBJ whole genome shotgun (WGS) entry which is preliminary data.</text>
</comment>
<feature type="transmembrane region" description="Helical" evidence="1">
    <location>
        <begin position="82"/>
        <end position="102"/>
    </location>
</feature>
<gene>
    <name evidence="2" type="ORF">GCM10008906_15750</name>
</gene>
<feature type="transmembrane region" description="Helical" evidence="1">
    <location>
        <begin position="50"/>
        <end position="70"/>
    </location>
</feature>
<name>A0ABP3UP89_9CLOT</name>
<protein>
    <submittedName>
        <fullName evidence="2">Uncharacterized protein</fullName>
    </submittedName>
</protein>
<dbReference type="RefSeq" id="WP_343760544.1">
    <property type="nucleotide sequence ID" value="NZ_BAAACG010000008.1"/>
</dbReference>
<evidence type="ECO:0000256" key="1">
    <source>
        <dbReference type="SAM" id="Phobius"/>
    </source>
</evidence>
<sequence length="147" mass="17206">MNKKQIKLWKTFSIVSIIYSISVVWLGQYLFSVFTNRSFYLVEEFQPRLFQTLITYIPFVLLFIFGLFKIRTKNFKNTFKGLISAYVVGGIASMLMWGYYFYDSYTYIIYDKIGGANIGLGMLMISSPMIIVLLMWISYLIFSKSSE</sequence>
<keyword evidence="1" id="KW-1133">Transmembrane helix</keyword>
<evidence type="ECO:0000313" key="2">
    <source>
        <dbReference type="EMBL" id="GAA0738392.1"/>
    </source>
</evidence>
<feature type="transmembrane region" description="Helical" evidence="1">
    <location>
        <begin position="12"/>
        <end position="30"/>
    </location>
</feature>
<accession>A0ABP3UP89</accession>